<gene>
    <name evidence="1" type="ORF">GALL_299390</name>
</gene>
<protein>
    <submittedName>
        <fullName evidence="1">Uncharacterized protein</fullName>
    </submittedName>
</protein>
<proteinExistence type="predicted"/>
<reference evidence="1" key="1">
    <citation type="submission" date="2016-10" db="EMBL/GenBank/DDBJ databases">
        <title>Sequence of Gallionella enrichment culture.</title>
        <authorList>
            <person name="Poehlein A."/>
            <person name="Muehling M."/>
            <person name="Daniel R."/>
        </authorList>
    </citation>
    <scope>NUCLEOTIDE SEQUENCE</scope>
</reference>
<evidence type="ECO:0000313" key="1">
    <source>
        <dbReference type="EMBL" id="OIQ88167.1"/>
    </source>
</evidence>
<name>A0A1J5R7Z7_9ZZZZ</name>
<dbReference type="EMBL" id="MLJW01000384">
    <property type="protein sequence ID" value="OIQ88167.1"/>
    <property type="molecule type" value="Genomic_DNA"/>
</dbReference>
<dbReference type="AlphaFoldDB" id="A0A1J5R7Z7"/>
<sequence>MPAPKKYLKILLSYNKKGNFPDFIGRHSSSQIAVRHNALIYRLIVTSISTEMAMIPVASQPSTFIRRLTMKRPMIPG</sequence>
<comment type="caution">
    <text evidence="1">The sequence shown here is derived from an EMBL/GenBank/DDBJ whole genome shotgun (WGS) entry which is preliminary data.</text>
</comment>
<organism evidence="1">
    <name type="scientific">mine drainage metagenome</name>
    <dbReference type="NCBI Taxonomy" id="410659"/>
    <lineage>
        <taxon>unclassified sequences</taxon>
        <taxon>metagenomes</taxon>
        <taxon>ecological metagenomes</taxon>
    </lineage>
</organism>
<accession>A0A1J5R7Z7</accession>